<evidence type="ECO:0000259" key="3">
    <source>
        <dbReference type="Pfam" id="PF00266"/>
    </source>
</evidence>
<comment type="cofactor">
    <cofactor evidence="1">
        <name>pyridoxal 5'-phosphate</name>
        <dbReference type="ChEBI" id="CHEBI:597326"/>
    </cofactor>
</comment>
<dbReference type="SUPFAM" id="SSF53383">
    <property type="entry name" value="PLP-dependent transferases"/>
    <property type="match status" value="1"/>
</dbReference>
<dbReference type="OrthoDB" id="9808002at2"/>
<protein>
    <submittedName>
        <fullName evidence="4">Cysteine desulfurase</fullName>
    </submittedName>
</protein>
<evidence type="ECO:0000313" key="5">
    <source>
        <dbReference type="Proteomes" id="UP000192527"/>
    </source>
</evidence>
<dbReference type="PIRSF" id="PIRSF005572">
    <property type="entry name" value="NifS"/>
    <property type="match status" value="1"/>
</dbReference>
<organism evidence="4 5">
    <name type="scientific">Halobacillus mangrovi</name>
    <dbReference type="NCBI Taxonomy" id="402384"/>
    <lineage>
        <taxon>Bacteria</taxon>
        <taxon>Bacillati</taxon>
        <taxon>Bacillota</taxon>
        <taxon>Bacilli</taxon>
        <taxon>Bacillales</taxon>
        <taxon>Bacillaceae</taxon>
        <taxon>Halobacillus</taxon>
    </lineage>
</organism>
<dbReference type="InterPro" id="IPR015421">
    <property type="entry name" value="PyrdxlP-dep_Trfase_major"/>
</dbReference>
<gene>
    <name evidence="4" type="ORF">HM131_20005</name>
</gene>
<dbReference type="PANTHER" id="PTHR11601:SF36">
    <property type="entry name" value="CYSTEINE DESULFURASE NIFS-RELATED"/>
    <property type="match status" value="1"/>
</dbReference>
<keyword evidence="5" id="KW-1185">Reference proteome</keyword>
<dbReference type="Pfam" id="PF00266">
    <property type="entry name" value="Aminotran_5"/>
    <property type="match status" value="1"/>
</dbReference>
<accession>A0A1W6A0D3</accession>
<dbReference type="STRING" id="402384.HM131_20005"/>
<dbReference type="Gene3D" id="1.10.260.50">
    <property type="match status" value="1"/>
</dbReference>
<evidence type="ECO:0000313" key="4">
    <source>
        <dbReference type="EMBL" id="ARI78967.1"/>
    </source>
</evidence>
<sequence length="376" mass="40985">MTTYFDYAATCPIQEEALEAYIRGSREFYGNTSSLHDAGTKASALLEHCRKTFSTLINAEAEGIYFTSGGTESNIIGLQALLDAHPGNHIIASDAEHSSIQNLLTKFEQEGYEVSRVPLTSAGFVDVNQLEELMSKDTAIVTIQHVNADIGTIQPIQRIHSLCKKWGSLFHSDCVQSFGKIDLTAITPYLDSLSISSHKVYGPKGVGAVYIRPSLSFMPLLPNTTHESGVRAGTLNTPGVAGFTVAAEHCVHTLEEHQTIIQKHKEYFLELMGEVSSELTIFGELNEVPILGLGIDGTDGQWTMLEANRKGYAFSTGSACQARSDGPPKTLLSMGVSEQEAKTFIRLSFSHLHSKEDIEGLAMCLKKVIADRKSKV</sequence>
<evidence type="ECO:0000256" key="1">
    <source>
        <dbReference type="ARBA" id="ARBA00001933"/>
    </source>
</evidence>
<proteinExistence type="predicted"/>
<evidence type="ECO:0000256" key="2">
    <source>
        <dbReference type="ARBA" id="ARBA00022898"/>
    </source>
</evidence>
<dbReference type="InterPro" id="IPR016454">
    <property type="entry name" value="Cysteine_dSase"/>
</dbReference>
<dbReference type="Gene3D" id="3.90.1150.10">
    <property type="entry name" value="Aspartate Aminotransferase, domain 1"/>
    <property type="match status" value="1"/>
</dbReference>
<dbReference type="PANTHER" id="PTHR11601">
    <property type="entry name" value="CYSTEINE DESULFURYLASE FAMILY MEMBER"/>
    <property type="match status" value="1"/>
</dbReference>
<feature type="domain" description="Aminotransferase class V" evidence="3">
    <location>
        <begin position="3"/>
        <end position="360"/>
    </location>
</feature>
<dbReference type="EMBL" id="CP020772">
    <property type="protein sequence ID" value="ARI78967.1"/>
    <property type="molecule type" value="Genomic_DNA"/>
</dbReference>
<dbReference type="Proteomes" id="UP000192527">
    <property type="component" value="Chromosome"/>
</dbReference>
<dbReference type="Gene3D" id="3.40.640.10">
    <property type="entry name" value="Type I PLP-dependent aspartate aminotransferase-like (Major domain)"/>
    <property type="match status" value="1"/>
</dbReference>
<dbReference type="NCBIfam" id="NF002806">
    <property type="entry name" value="PRK02948.1"/>
    <property type="match status" value="1"/>
</dbReference>
<dbReference type="GO" id="GO:0003824">
    <property type="term" value="F:catalytic activity"/>
    <property type="evidence" value="ECO:0007669"/>
    <property type="project" value="UniProtKB-ARBA"/>
</dbReference>
<keyword evidence="2" id="KW-0663">Pyridoxal phosphate</keyword>
<dbReference type="AlphaFoldDB" id="A0A1W6A0D3"/>
<reference evidence="4 5" key="1">
    <citation type="submission" date="2017-04" db="EMBL/GenBank/DDBJ databases">
        <title>The whole genome sequencing and assembly of Halobacillus mangrovi strain.</title>
        <authorList>
            <person name="Lee S.-J."/>
            <person name="Park M.-K."/>
            <person name="Kim J.-Y."/>
            <person name="Lee Y.-J."/>
            <person name="Yi H."/>
            <person name="Bahn Y.-S."/>
            <person name="Kim J.F."/>
            <person name="Lee D.-W."/>
        </authorList>
    </citation>
    <scope>NUCLEOTIDE SEQUENCE [LARGE SCALE GENOMIC DNA]</scope>
    <source>
        <strain evidence="4 5">KTB 131</strain>
    </source>
</reference>
<dbReference type="InterPro" id="IPR015422">
    <property type="entry name" value="PyrdxlP-dep_Trfase_small"/>
</dbReference>
<dbReference type="InterPro" id="IPR015424">
    <property type="entry name" value="PyrdxlP-dep_Trfase"/>
</dbReference>
<dbReference type="KEGG" id="hmn:HM131_20005"/>
<dbReference type="RefSeq" id="WP_085031539.1">
    <property type="nucleotide sequence ID" value="NZ_CP020772.1"/>
</dbReference>
<name>A0A1W6A0D3_9BACI</name>
<dbReference type="InterPro" id="IPR000192">
    <property type="entry name" value="Aminotrans_V_dom"/>
</dbReference>